<dbReference type="Gene3D" id="3.40.50.1820">
    <property type="entry name" value="alpha/beta hydrolase"/>
    <property type="match status" value="1"/>
</dbReference>
<keyword evidence="7" id="KW-1185">Reference proteome</keyword>
<accession>A0AA97F9N7</accession>
<proteinExistence type="inferred from homology"/>
<dbReference type="InterPro" id="IPR029058">
    <property type="entry name" value="AB_hydrolase_fold"/>
</dbReference>
<evidence type="ECO:0000256" key="2">
    <source>
        <dbReference type="ARBA" id="ARBA00022797"/>
    </source>
</evidence>
<dbReference type="GO" id="GO:0004301">
    <property type="term" value="F:epoxide hydrolase activity"/>
    <property type="evidence" value="ECO:0007669"/>
    <property type="project" value="TreeGrafter"/>
</dbReference>
<evidence type="ECO:0000313" key="6">
    <source>
        <dbReference type="EMBL" id="WOE75612.1"/>
    </source>
</evidence>
<keyword evidence="2" id="KW-0058">Aromatic hydrocarbons catabolism</keyword>
<dbReference type="EMBL" id="CP136594">
    <property type="protein sequence ID" value="WOE75612.1"/>
    <property type="molecule type" value="Genomic_DNA"/>
</dbReference>
<gene>
    <name evidence="6" type="ORF">RB602_02550</name>
</gene>
<evidence type="ECO:0000256" key="1">
    <source>
        <dbReference type="ARBA" id="ARBA00010088"/>
    </source>
</evidence>
<dbReference type="AlphaFoldDB" id="A0AA97F9N7"/>
<keyword evidence="3 6" id="KW-0378">Hydrolase</keyword>
<dbReference type="SUPFAM" id="SSF53474">
    <property type="entry name" value="alpha/beta-Hydrolases"/>
    <property type="match status" value="1"/>
</dbReference>
<dbReference type="PIRSF" id="PIRSF001112">
    <property type="entry name" value="Epoxide_hydrolase"/>
    <property type="match status" value="1"/>
</dbReference>
<dbReference type="InterPro" id="IPR016292">
    <property type="entry name" value="Epoxide_hydrolase"/>
</dbReference>
<dbReference type="InterPro" id="IPR010497">
    <property type="entry name" value="Epoxide_hydro_N"/>
</dbReference>
<dbReference type="PANTHER" id="PTHR21661">
    <property type="entry name" value="EPOXIDE HYDROLASE 1-RELATED"/>
    <property type="match status" value="1"/>
</dbReference>
<protein>
    <submittedName>
        <fullName evidence="6">Epoxide hydrolase</fullName>
    </submittedName>
</protein>
<reference evidence="6 7" key="1">
    <citation type="submission" date="2023-10" db="EMBL/GenBank/DDBJ databases">
        <title>Complete genome sequence of a Sphingomonadaceae bacterium.</title>
        <authorList>
            <person name="Yan C."/>
        </authorList>
    </citation>
    <scope>NUCLEOTIDE SEQUENCE [LARGE SCALE GENOMIC DNA]</scope>
    <source>
        <strain evidence="6 7">SCSIO 66989</strain>
    </source>
</reference>
<dbReference type="PRINTS" id="PR00412">
    <property type="entry name" value="EPOXHYDRLASE"/>
</dbReference>
<feature type="domain" description="Epoxide hydrolase N-terminal" evidence="5">
    <location>
        <begin position="8"/>
        <end position="113"/>
    </location>
</feature>
<dbReference type="Proteomes" id="UP001302429">
    <property type="component" value="Chromosome"/>
</dbReference>
<dbReference type="RefSeq" id="WP_317082668.1">
    <property type="nucleotide sequence ID" value="NZ_CP136594.1"/>
</dbReference>
<feature type="active site" description="Proton acceptor" evidence="4">
    <location>
        <position position="360"/>
    </location>
</feature>
<evidence type="ECO:0000259" key="5">
    <source>
        <dbReference type="Pfam" id="PF06441"/>
    </source>
</evidence>
<feature type="active site" description="Proton donor" evidence="4">
    <location>
        <position position="309"/>
    </location>
</feature>
<dbReference type="PANTHER" id="PTHR21661:SF35">
    <property type="entry name" value="EPOXIDE HYDROLASE"/>
    <property type="match status" value="1"/>
</dbReference>
<evidence type="ECO:0000256" key="4">
    <source>
        <dbReference type="PIRSR" id="PIRSR001112-1"/>
    </source>
</evidence>
<organism evidence="6 7">
    <name type="scientific">Alterisphingorhabdus coralli</name>
    <dbReference type="NCBI Taxonomy" id="3071408"/>
    <lineage>
        <taxon>Bacteria</taxon>
        <taxon>Pseudomonadati</taxon>
        <taxon>Pseudomonadota</taxon>
        <taxon>Alphaproteobacteria</taxon>
        <taxon>Sphingomonadales</taxon>
        <taxon>Sphingomonadaceae</taxon>
        <taxon>Alterisphingorhabdus (ex Yan et al. 2024)</taxon>
    </lineage>
</organism>
<sequence>MVMQTGRIRPFTVNVPQVALDDLVARLAHTRLPEQETVNDWDQGVPLAVVQDFLDYWCDHYDWRHCEEELNHYPNFRMRIDDLPIHFLHIRSPHDDARPLLLTHGWPGSVLEFMDVIEPLTKPEEHGGSADQAFHLIIPSLPGYGFSGKPRKTGWDIPKIAEAWDVLMRALGYERYFAQGGDWGSAVTLEMARQDRGALAAVHSNMVLAAPDPETMSQPTEAEAAALARLQWYREKDNGYAQIQRTRPQTIGYALTDSPVGQMAWILEKFRNWSDAGDDIASAFGHDRLLDNVSLYWFTRSAASSARLYWHSFGKQDMAPIAMPMGGTIFPKELFQTSQRWAEKRFSNIIHWNVADKGGHFAAFETPDIFVEEIRACFDKAELTATRKVQTA</sequence>
<evidence type="ECO:0000313" key="7">
    <source>
        <dbReference type="Proteomes" id="UP001302429"/>
    </source>
</evidence>
<feature type="active site" description="Nucleophile" evidence="4">
    <location>
        <position position="182"/>
    </location>
</feature>
<name>A0AA97F9N7_9SPHN</name>
<dbReference type="KEGG" id="acoa:RB602_02550"/>
<dbReference type="GO" id="GO:0097176">
    <property type="term" value="P:epoxide metabolic process"/>
    <property type="evidence" value="ECO:0007669"/>
    <property type="project" value="TreeGrafter"/>
</dbReference>
<comment type="similarity">
    <text evidence="1">Belongs to the peptidase S33 family.</text>
</comment>
<dbReference type="InterPro" id="IPR000639">
    <property type="entry name" value="Epox_hydrolase-like"/>
</dbReference>
<dbReference type="Pfam" id="PF06441">
    <property type="entry name" value="EHN"/>
    <property type="match status" value="1"/>
</dbReference>
<evidence type="ECO:0000256" key="3">
    <source>
        <dbReference type="ARBA" id="ARBA00022801"/>
    </source>
</evidence>